<comment type="similarity">
    <text evidence="2 4">Belongs to the class-III pyridoxal-phosphate-dependent aminotransferase family.</text>
</comment>
<dbReference type="GO" id="GO:0030170">
    <property type="term" value="F:pyridoxal phosphate binding"/>
    <property type="evidence" value="ECO:0007669"/>
    <property type="project" value="InterPro"/>
</dbReference>
<dbReference type="RefSeq" id="WP_108691300.1">
    <property type="nucleotide sequence ID" value="NZ_QCYH01000002.1"/>
</dbReference>
<dbReference type="PANTHER" id="PTHR45688">
    <property type="match status" value="1"/>
</dbReference>
<comment type="cofactor">
    <cofactor evidence="1">
        <name>pyridoxal 5'-phosphate</name>
        <dbReference type="ChEBI" id="CHEBI:597326"/>
    </cofactor>
</comment>
<proteinExistence type="inferred from homology"/>
<dbReference type="PROSITE" id="PS00600">
    <property type="entry name" value="AA_TRANSFER_CLASS_3"/>
    <property type="match status" value="1"/>
</dbReference>
<evidence type="ECO:0000313" key="5">
    <source>
        <dbReference type="EMBL" id="PVA11327.1"/>
    </source>
</evidence>
<evidence type="ECO:0000256" key="4">
    <source>
        <dbReference type="RuleBase" id="RU003560"/>
    </source>
</evidence>
<accession>A0A2T7GA74</accession>
<keyword evidence="6" id="KW-1185">Reference proteome</keyword>
<name>A0A2T7GA74_9RHOB</name>
<dbReference type="PIRSF" id="PIRSF000521">
    <property type="entry name" value="Transaminase_4ab_Lys_Orn"/>
    <property type="match status" value="1"/>
</dbReference>
<dbReference type="PANTHER" id="PTHR45688:SF13">
    <property type="entry name" value="ALANINE--GLYOXYLATE AMINOTRANSFERASE 2-LIKE"/>
    <property type="match status" value="1"/>
</dbReference>
<dbReference type="InterPro" id="IPR005814">
    <property type="entry name" value="Aminotrans_3"/>
</dbReference>
<sequence>MKTGDLMARRQRALAPFHYHMFERPLHIVRGEGVWLWDADGRKYLDCYNNVPSVGHAHPRIVAAMSTQAAQLNTHTRYLHEGIVTLAERLLARLPDGIDTSAFVCTGSEANDLALQMARLFTGAEGVVVYDGAYHGNTALTLAASPSEYPPAERPEWLAVLEAPNLYRGAVLRDDPAPGQALLARAVAALDALEARGQRIGCLLLDCAWDSNGPLLAPVDYVQGLCAEIRARGGLIVCDEVQAGYCRMGAQWWGFQRYGITPDIVTCGKPMGAGHPVAAVFMRRDIAERMAAHQVYFNTFGGNPVSAAVANAVIDVIEDEGLMDNSARTGAYFLAALQELQARHPVIGDIQGVGLFHGLDMVRDAGTKAPFGRADMARLGNLIAQEGVITGTSGRHGQTLKLRPPLVFAPHDADLAVQAIDRALASFSPQEGRRA</sequence>
<keyword evidence="5" id="KW-0032">Aminotransferase</keyword>
<dbReference type="SUPFAM" id="SSF53383">
    <property type="entry name" value="PLP-dependent transferases"/>
    <property type="match status" value="1"/>
</dbReference>
<dbReference type="Gene3D" id="3.90.1150.10">
    <property type="entry name" value="Aspartate Aminotransferase, domain 1"/>
    <property type="match status" value="1"/>
</dbReference>
<dbReference type="OrthoDB" id="9801834at2"/>
<dbReference type="AlphaFoldDB" id="A0A2T7GA74"/>
<dbReference type="EMBL" id="QCYH01000002">
    <property type="protein sequence ID" value="PVA11327.1"/>
    <property type="molecule type" value="Genomic_DNA"/>
</dbReference>
<dbReference type="InterPro" id="IPR015421">
    <property type="entry name" value="PyrdxlP-dep_Trfase_major"/>
</dbReference>
<dbReference type="CDD" id="cd00610">
    <property type="entry name" value="OAT_like"/>
    <property type="match status" value="1"/>
</dbReference>
<organism evidence="5 6">
    <name type="scientific">Pelagivirga sediminicola</name>
    <dbReference type="NCBI Taxonomy" id="2170575"/>
    <lineage>
        <taxon>Bacteria</taxon>
        <taxon>Pseudomonadati</taxon>
        <taxon>Pseudomonadota</taxon>
        <taxon>Alphaproteobacteria</taxon>
        <taxon>Rhodobacterales</taxon>
        <taxon>Paracoccaceae</taxon>
        <taxon>Pelagivirga</taxon>
    </lineage>
</organism>
<dbReference type="Proteomes" id="UP000244446">
    <property type="component" value="Unassembled WGS sequence"/>
</dbReference>
<gene>
    <name evidence="5" type="ORF">DC366_06205</name>
</gene>
<protein>
    <submittedName>
        <fullName evidence="5">Aspartate aminotransferase family protein</fullName>
    </submittedName>
</protein>
<keyword evidence="3 4" id="KW-0663">Pyridoxal phosphate</keyword>
<evidence type="ECO:0000256" key="2">
    <source>
        <dbReference type="ARBA" id="ARBA00008954"/>
    </source>
</evidence>
<evidence type="ECO:0000313" key="6">
    <source>
        <dbReference type="Proteomes" id="UP000244446"/>
    </source>
</evidence>
<reference evidence="5 6" key="1">
    <citation type="submission" date="2018-04" db="EMBL/GenBank/DDBJ databases">
        <title>Pelagivirga bohaiensis gen. nov., sp. nov., a bacterium isolated from the Bohai Sea.</title>
        <authorList>
            <person name="Ji X."/>
        </authorList>
    </citation>
    <scope>NUCLEOTIDE SEQUENCE [LARGE SCALE GENOMIC DNA]</scope>
    <source>
        <strain evidence="5 6">BH-SD19</strain>
    </source>
</reference>
<dbReference type="InterPro" id="IPR015422">
    <property type="entry name" value="PyrdxlP-dep_Trfase_small"/>
</dbReference>
<evidence type="ECO:0000256" key="3">
    <source>
        <dbReference type="ARBA" id="ARBA00022898"/>
    </source>
</evidence>
<comment type="caution">
    <text evidence="5">The sequence shown here is derived from an EMBL/GenBank/DDBJ whole genome shotgun (WGS) entry which is preliminary data.</text>
</comment>
<evidence type="ECO:0000256" key="1">
    <source>
        <dbReference type="ARBA" id="ARBA00001933"/>
    </source>
</evidence>
<dbReference type="Gene3D" id="3.40.640.10">
    <property type="entry name" value="Type I PLP-dependent aspartate aminotransferase-like (Major domain)"/>
    <property type="match status" value="1"/>
</dbReference>
<keyword evidence="5" id="KW-0808">Transferase</keyword>
<dbReference type="InterPro" id="IPR015424">
    <property type="entry name" value="PyrdxlP-dep_Trfase"/>
</dbReference>
<dbReference type="Pfam" id="PF00202">
    <property type="entry name" value="Aminotran_3"/>
    <property type="match status" value="1"/>
</dbReference>
<dbReference type="InterPro" id="IPR049704">
    <property type="entry name" value="Aminotrans_3_PPA_site"/>
</dbReference>
<dbReference type="GO" id="GO:0008483">
    <property type="term" value="F:transaminase activity"/>
    <property type="evidence" value="ECO:0007669"/>
    <property type="project" value="UniProtKB-KW"/>
</dbReference>